<gene>
    <name evidence="1" type="ORF">Q664_31810</name>
</gene>
<protein>
    <recommendedName>
        <fullName evidence="3">Fe-S oxidoreductase</fullName>
    </recommendedName>
</protein>
<comment type="caution">
    <text evidence="1">The sequence shown here is derived from an EMBL/GenBank/DDBJ whole genome shotgun (WGS) entry which is preliminary data.</text>
</comment>
<dbReference type="Pfam" id="PF03692">
    <property type="entry name" value="CxxCxxCC"/>
    <property type="match status" value="1"/>
</dbReference>
<dbReference type="Proteomes" id="UP000028547">
    <property type="component" value="Unassembled WGS sequence"/>
</dbReference>
<dbReference type="InterPro" id="IPR005358">
    <property type="entry name" value="Puta_zinc/iron-chelating_dom"/>
</dbReference>
<sequence length="194" mass="22130">MVVSGNLLWEPPVAARSPIMEPLTEAQRKTLEDLYRRIDERVSPITAAHAWWPCRKGCDHCCRHLAAPLPVTRLEWTYLWEGFQALPPEARAEVRARVAGLKGTQRPYTCPFLDRESGGCRVYAHRPMACRTYGFYVSRDQGNWCHFIRELLEKHGDGDILWGNQEAMEDTLARLSGDTLSILDWFDAAPTEAC</sequence>
<dbReference type="EMBL" id="JPMI01000230">
    <property type="protein sequence ID" value="KFA89909.1"/>
    <property type="molecule type" value="Genomic_DNA"/>
</dbReference>
<evidence type="ECO:0008006" key="3">
    <source>
        <dbReference type="Google" id="ProtNLM"/>
    </source>
</evidence>
<evidence type="ECO:0000313" key="2">
    <source>
        <dbReference type="Proteomes" id="UP000028547"/>
    </source>
</evidence>
<reference evidence="1 2" key="1">
    <citation type="submission" date="2014-07" db="EMBL/GenBank/DDBJ databases">
        <title>Draft Genome Sequence of Gephyronic Acid Producer, Cystobacter violaceus Strain Cb vi76.</title>
        <authorList>
            <person name="Stevens D.C."/>
            <person name="Young J."/>
            <person name="Carmichael R."/>
            <person name="Tan J."/>
            <person name="Taylor R.E."/>
        </authorList>
    </citation>
    <scope>NUCLEOTIDE SEQUENCE [LARGE SCALE GENOMIC DNA]</scope>
    <source>
        <strain evidence="1 2">Cb vi76</strain>
    </source>
</reference>
<dbReference type="AlphaFoldDB" id="A0A084SN74"/>
<organism evidence="1 2">
    <name type="scientific">Archangium violaceum Cb vi76</name>
    <dbReference type="NCBI Taxonomy" id="1406225"/>
    <lineage>
        <taxon>Bacteria</taxon>
        <taxon>Pseudomonadati</taxon>
        <taxon>Myxococcota</taxon>
        <taxon>Myxococcia</taxon>
        <taxon>Myxococcales</taxon>
        <taxon>Cystobacterineae</taxon>
        <taxon>Archangiaceae</taxon>
        <taxon>Archangium</taxon>
    </lineage>
</organism>
<accession>A0A084SN74</accession>
<name>A0A084SN74_9BACT</name>
<evidence type="ECO:0000313" key="1">
    <source>
        <dbReference type="EMBL" id="KFA89909.1"/>
    </source>
</evidence>
<proteinExistence type="predicted"/>